<dbReference type="EMBL" id="LJRI01000312">
    <property type="protein sequence ID" value="KPZ06621.1"/>
    <property type="molecule type" value="Genomic_DNA"/>
</dbReference>
<accession>A0A0Q0CME8</accession>
<dbReference type="PANTHER" id="PTHR34219:SF3">
    <property type="entry name" value="BLL7967 PROTEIN"/>
    <property type="match status" value="1"/>
</dbReference>
<protein>
    <submittedName>
        <fullName evidence="2">Uncharacterized protein</fullName>
    </submittedName>
</protein>
<dbReference type="AlphaFoldDB" id="A0A0Q0CME8"/>
<evidence type="ECO:0000313" key="3">
    <source>
        <dbReference type="Proteomes" id="UP000050384"/>
    </source>
</evidence>
<evidence type="ECO:0000256" key="1">
    <source>
        <dbReference type="SAM" id="Phobius"/>
    </source>
</evidence>
<organism evidence="2 3">
    <name type="scientific">Pseudomonas syringae pv. spinaceae</name>
    <dbReference type="NCBI Taxonomy" id="264459"/>
    <lineage>
        <taxon>Bacteria</taxon>
        <taxon>Pseudomonadati</taxon>
        <taxon>Pseudomonadota</taxon>
        <taxon>Gammaproteobacteria</taxon>
        <taxon>Pseudomonadales</taxon>
        <taxon>Pseudomonadaceae</taxon>
        <taxon>Pseudomonas</taxon>
        <taxon>Pseudomonas syringae</taxon>
    </lineage>
</organism>
<dbReference type="PANTHER" id="PTHR34219">
    <property type="entry name" value="IRON-REGULATED INNER MEMBRANE PROTEIN-RELATED"/>
    <property type="match status" value="1"/>
</dbReference>
<proteinExistence type="predicted"/>
<keyword evidence="1" id="KW-0812">Transmembrane</keyword>
<dbReference type="Proteomes" id="UP000050384">
    <property type="component" value="Unassembled WGS sequence"/>
</dbReference>
<keyword evidence="1" id="KW-0472">Membrane</keyword>
<reference evidence="2 3" key="1">
    <citation type="submission" date="2015-09" db="EMBL/GenBank/DDBJ databases">
        <title>Genome announcement of multiple Pseudomonas syringae strains.</title>
        <authorList>
            <person name="Thakur S."/>
            <person name="Wang P.W."/>
            <person name="Gong Y."/>
            <person name="Weir B.S."/>
            <person name="Guttman D.S."/>
        </authorList>
    </citation>
    <scope>NUCLEOTIDE SEQUENCE [LARGE SCALE GENOMIC DNA]</scope>
    <source>
        <strain evidence="2 3">ICMP16929</strain>
    </source>
</reference>
<evidence type="ECO:0000313" key="2">
    <source>
        <dbReference type="EMBL" id="KPZ06621.1"/>
    </source>
</evidence>
<sequence length="304" mass="33180">MIKRLCRARLGGLLGNRLQRIEGGTDLFQLVAVARAEILAATDTGDFLERRFVQIKARAQAQRALQGVFIGVRADADGVDFHAFFGGQPCGSNRIDLPRVVGAIGDQHQHTAVGRAQAQAFQGQADSIANGGILACNAYFRFVEPDPHGASVIGQRCLNKCLRAEQDQADPITLAAFQKVAKQLLDQHQSADFIAFPGTRFSSEHHYAVFLKGNTHLTAHLATPVLIDAQTLQVTAVVERPWYMDALGMSQPLHFGDYGGMPMKVLWAVLDVLTIIVLGSGVYLWWVRRRVARSVSAVQAQVAQ</sequence>
<feature type="transmembrane region" description="Helical" evidence="1">
    <location>
        <begin position="265"/>
        <end position="286"/>
    </location>
</feature>
<name>A0A0Q0CME8_PSESX</name>
<dbReference type="Pfam" id="PF03929">
    <property type="entry name" value="PepSY_TM"/>
    <property type="match status" value="1"/>
</dbReference>
<gene>
    <name evidence="2" type="ORF">ALO94_200845</name>
</gene>
<keyword evidence="1" id="KW-1133">Transmembrane helix</keyword>
<dbReference type="InterPro" id="IPR005625">
    <property type="entry name" value="PepSY-ass_TM"/>
</dbReference>
<comment type="caution">
    <text evidence="2">The sequence shown here is derived from an EMBL/GenBank/DDBJ whole genome shotgun (WGS) entry which is preliminary data.</text>
</comment>